<dbReference type="Pfam" id="PF01529">
    <property type="entry name" value="DHHC"/>
    <property type="match status" value="1"/>
</dbReference>
<evidence type="ECO:0000256" key="6">
    <source>
        <dbReference type="ARBA" id="ARBA00023315"/>
    </source>
</evidence>
<feature type="transmembrane region" description="Helical" evidence="7">
    <location>
        <begin position="110"/>
        <end position="128"/>
    </location>
</feature>
<evidence type="ECO:0000259" key="8">
    <source>
        <dbReference type="Pfam" id="PF01529"/>
    </source>
</evidence>
<evidence type="ECO:0000256" key="7">
    <source>
        <dbReference type="RuleBase" id="RU079119"/>
    </source>
</evidence>
<comment type="subcellular location">
    <subcellularLocation>
        <location evidence="1">Membrane</location>
        <topology evidence="1">Multi-pass membrane protein</topology>
    </subcellularLocation>
</comment>
<dbReference type="AlphaFoldDB" id="A0AAV7Y9E0"/>
<dbReference type="EC" id="2.3.1.225" evidence="7"/>
<evidence type="ECO:0000256" key="5">
    <source>
        <dbReference type="ARBA" id="ARBA00023136"/>
    </source>
</evidence>
<keyword evidence="4 7" id="KW-1133">Transmembrane helix</keyword>
<dbReference type="GO" id="GO:0016020">
    <property type="term" value="C:membrane"/>
    <property type="evidence" value="ECO:0007669"/>
    <property type="project" value="UniProtKB-SubCell"/>
</dbReference>
<name>A0AAV7Y9E0_9EUKA</name>
<accession>A0AAV7Y9E0</accession>
<comment type="domain">
    <text evidence="7">The DHHC domain is required for palmitoyltransferase activity.</text>
</comment>
<evidence type="ECO:0000256" key="3">
    <source>
        <dbReference type="ARBA" id="ARBA00022692"/>
    </source>
</evidence>
<dbReference type="EMBL" id="JANTQA010000070">
    <property type="protein sequence ID" value="KAJ3425601.1"/>
    <property type="molecule type" value="Genomic_DNA"/>
</dbReference>
<proteinExistence type="inferred from homology"/>
<dbReference type="PANTHER" id="PTHR22883">
    <property type="entry name" value="ZINC FINGER DHHC DOMAIN CONTAINING PROTEIN"/>
    <property type="match status" value="1"/>
</dbReference>
<evidence type="ECO:0000256" key="1">
    <source>
        <dbReference type="ARBA" id="ARBA00004141"/>
    </source>
</evidence>
<reference evidence="9" key="1">
    <citation type="submission" date="2022-08" db="EMBL/GenBank/DDBJ databases">
        <title>Novel sulphate-reducing endosymbionts in the free-living metamonad Anaeramoeba.</title>
        <authorList>
            <person name="Jerlstrom-Hultqvist J."/>
            <person name="Cepicka I."/>
            <person name="Gallot-Lavallee L."/>
            <person name="Salas-Leiva D."/>
            <person name="Curtis B.A."/>
            <person name="Zahonova K."/>
            <person name="Pipaliya S."/>
            <person name="Dacks J."/>
            <person name="Roger A.J."/>
        </authorList>
    </citation>
    <scope>NUCLEOTIDE SEQUENCE</scope>
    <source>
        <strain evidence="9">Busselton2</strain>
    </source>
</reference>
<evidence type="ECO:0000313" key="9">
    <source>
        <dbReference type="EMBL" id="KAJ3425601.1"/>
    </source>
</evidence>
<comment type="caution">
    <text evidence="9">The sequence shown here is derived from an EMBL/GenBank/DDBJ whole genome shotgun (WGS) entry which is preliminary data.</text>
</comment>
<evidence type="ECO:0000256" key="4">
    <source>
        <dbReference type="ARBA" id="ARBA00022989"/>
    </source>
</evidence>
<dbReference type="GO" id="GO:0005794">
    <property type="term" value="C:Golgi apparatus"/>
    <property type="evidence" value="ECO:0007669"/>
    <property type="project" value="TreeGrafter"/>
</dbReference>
<evidence type="ECO:0000313" key="10">
    <source>
        <dbReference type="Proteomes" id="UP001146793"/>
    </source>
</evidence>
<gene>
    <name evidence="9" type="ORF">M0812_28046</name>
</gene>
<organism evidence="9 10">
    <name type="scientific">Anaeramoeba flamelloides</name>
    <dbReference type="NCBI Taxonomy" id="1746091"/>
    <lineage>
        <taxon>Eukaryota</taxon>
        <taxon>Metamonada</taxon>
        <taxon>Anaeramoebidae</taxon>
        <taxon>Anaeramoeba</taxon>
    </lineage>
</organism>
<dbReference type="GO" id="GO:0019706">
    <property type="term" value="F:protein-cysteine S-palmitoyltransferase activity"/>
    <property type="evidence" value="ECO:0007669"/>
    <property type="project" value="UniProtKB-EC"/>
</dbReference>
<feature type="transmembrane region" description="Helical" evidence="7">
    <location>
        <begin position="265"/>
        <end position="286"/>
    </location>
</feature>
<dbReference type="Proteomes" id="UP001146793">
    <property type="component" value="Unassembled WGS sequence"/>
</dbReference>
<feature type="transmembrane region" description="Helical" evidence="7">
    <location>
        <begin position="72"/>
        <end position="90"/>
    </location>
</feature>
<dbReference type="InterPro" id="IPR001594">
    <property type="entry name" value="Palmitoyltrfase_DHHC"/>
</dbReference>
<feature type="domain" description="Palmitoyltransferase DHHC" evidence="8">
    <location>
        <begin position="154"/>
        <end position="297"/>
    </location>
</feature>
<protein>
    <recommendedName>
        <fullName evidence="7">Palmitoyltransferase</fullName>
        <ecNumber evidence="7">2.3.1.225</ecNumber>
    </recommendedName>
</protein>
<keyword evidence="2 7" id="KW-0808">Transferase</keyword>
<sequence>MITLGIGLFILFVLLFGPTPRFQNGRIGKLYRFLTSTFFIKLRNLLVRIFGSGMNSIFNMLGKVFHGERNPLVLIIYLWIIYYETTEWYQGAYKPFEELGVMTNSNLRTVSVMLIVLAVVIICGIFVSPGEITNSNIRHYLKLYPHDKIIYFEEDCPTCNLRKPARSKHCRMLNKCIPKYDHYCGWLMNTIGERNHRIFVLFLVSNLTICLYVCYTMYCIFKFKVDKSKMFKQVFRDSKGNILEVGFFFMISFLRKVVPRIFKQFFVLLFIVFLLLTFLFNNLFLICKNMTTNEATKFKQLKEYLLLQQKSQNTLSIVAHQPENTELTHINNGLNNGNNNNKQNETETDLENAKLDSKINPYAKHHDQISHLDPKNLKNTYNKGIFLNIKQFLFPPSIHPNREFQDI</sequence>
<keyword evidence="5 7" id="KW-0472">Membrane</keyword>
<comment type="catalytic activity">
    <reaction evidence="7">
        <text>L-cysteinyl-[protein] + hexadecanoyl-CoA = S-hexadecanoyl-L-cysteinyl-[protein] + CoA</text>
        <dbReference type="Rhea" id="RHEA:36683"/>
        <dbReference type="Rhea" id="RHEA-COMP:10131"/>
        <dbReference type="Rhea" id="RHEA-COMP:11032"/>
        <dbReference type="ChEBI" id="CHEBI:29950"/>
        <dbReference type="ChEBI" id="CHEBI:57287"/>
        <dbReference type="ChEBI" id="CHEBI:57379"/>
        <dbReference type="ChEBI" id="CHEBI:74151"/>
        <dbReference type="EC" id="2.3.1.225"/>
    </reaction>
</comment>
<comment type="similarity">
    <text evidence="7">Belongs to the DHHC palmitoyltransferase family.</text>
</comment>
<dbReference type="GO" id="GO:0005783">
    <property type="term" value="C:endoplasmic reticulum"/>
    <property type="evidence" value="ECO:0007669"/>
    <property type="project" value="TreeGrafter"/>
</dbReference>
<dbReference type="GO" id="GO:0006612">
    <property type="term" value="P:protein targeting to membrane"/>
    <property type="evidence" value="ECO:0007669"/>
    <property type="project" value="TreeGrafter"/>
</dbReference>
<keyword evidence="3 7" id="KW-0812">Transmembrane</keyword>
<evidence type="ECO:0000256" key="2">
    <source>
        <dbReference type="ARBA" id="ARBA00022679"/>
    </source>
</evidence>
<keyword evidence="6 7" id="KW-0012">Acyltransferase</keyword>
<dbReference type="InterPro" id="IPR039859">
    <property type="entry name" value="PFA4/ZDH16/20/ERF2-like"/>
</dbReference>
<dbReference type="PROSITE" id="PS50216">
    <property type="entry name" value="DHHC"/>
    <property type="match status" value="1"/>
</dbReference>
<feature type="transmembrane region" description="Helical" evidence="7">
    <location>
        <begin position="198"/>
        <end position="221"/>
    </location>
</feature>